<dbReference type="OrthoDB" id="253091at2759"/>
<organism evidence="7 8">
    <name type="scientific">Symbiodinium pilosum</name>
    <name type="common">Dinoflagellate</name>
    <dbReference type="NCBI Taxonomy" id="2952"/>
    <lineage>
        <taxon>Eukaryota</taxon>
        <taxon>Sar</taxon>
        <taxon>Alveolata</taxon>
        <taxon>Dinophyceae</taxon>
        <taxon>Suessiales</taxon>
        <taxon>Symbiodiniaceae</taxon>
        <taxon>Symbiodinium</taxon>
    </lineage>
</organism>
<comment type="caution">
    <text evidence="7">The sequence shown here is derived from an EMBL/GenBank/DDBJ whole genome shotgun (WGS) entry which is preliminary data.</text>
</comment>
<dbReference type="Gene3D" id="3.90.190.10">
    <property type="entry name" value="Protein tyrosine phosphatase superfamily"/>
    <property type="match status" value="1"/>
</dbReference>
<dbReference type="PROSITE" id="PS50056">
    <property type="entry name" value="TYR_PHOSPHATASE_2"/>
    <property type="match status" value="1"/>
</dbReference>
<dbReference type="GO" id="GO:0043409">
    <property type="term" value="P:negative regulation of MAPK cascade"/>
    <property type="evidence" value="ECO:0007669"/>
    <property type="project" value="TreeGrafter"/>
</dbReference>
<dbReference type="InterPro" id="IPR000387">
    <property type="entry name" value="Tyr_Pase_dom"/>
</dbReference>
<evidence type="ECO:0000256" key="2">
    <source>
        <dbReference type="ARBA" id="ARBA00013064"/>
    </source>
</evidence>
<evidence type="ECO:0000256" key="1">
    <source>
        <dbReference type="ARBA" id="ARBA00008601"/>
    </source>
</evidence>
<evidence type="ECO:0000259" key="6">
    <source>
        <dbReference type="PROSITE" id="PS50056"/>
    </source>
</evidence>
<keyword evidence="4" id="KW-0904">Protein phosphatase</keyword>
<keyword evidence="8" id="KW-1185">Reference proteome</keyword>
<dbReference type="PANTHER" id="PTHR10159:SF519">
    <property type="entry name" value="DUAL SPECIFICITY PROTEIN PHOSPHATASE MPK3"/>
    <property type="match status" value="1"/>
</dbReference>
<evidence type="ECO:0000313" key="7">
    <source>
        <dbReference type="EMBL" id="CAE7546800.1"/>
    </source>
</evidence>
<dbReference type="CDD" id="cd14498">
    <property type="entry name" value="DSP"/>
    <property type="match status" value="1"/>
</dbReference>
<dbReference type="PROSITE" id="PS50054">
    <property type="entry name" value="TYR_PHOSPHATASE_DUAL"/>
    <property type="match status" value="1"/>
</dbReference>
<dbReference type="PANTHER" id="PTHR10159">
    <property type="entry name" value="DUAL SPECIFICITY PROTEIN PHOSPHATASE"/>
    <property type="match status" value="1"/>
</dbReference>
<dbReference type="GO" id="GO:0004725">
    <property type="term" value="F:protein tyrosine phosphatase activity"/>
    <property type="evidence" value="ECO:0007669"/>
    <property type="project" value="UniProtKB-EC"/>
</dbReference>
<dbReference type="Pfam" id="PF00782">
    <property type="entry name" value="DSPc"/>
    <property type="match status" value="1"/>
</dbReference>
<dbReference type="SUPFAM" id="SSF52799">
    <property type="entry name" value="(Phosphotyrosine protein) phosphatases II"/>
    <property type="match status" value="1"/>
</dbReference>
<name>A0A812TX87_SYMPI</name>
<evidence type="ECO:0000256" key="3">
    <source>
        <dbReference type="ARBA" id="ARBA00022801"/>
    </source>
</evidence>
<keyword evidence="3" id="KW-0378">Hydrolase</keyword>
<gene>
    <name evidence="7" type="primary">DSPTP1B</name>
    <name evidence="7" type="ORF">SPIL2461_LOCUS14511</name>
</gene>
<evidence type="ECO:0000259" key="5">
    <source>
        <dbReference type="PROSITE" id="PS50054"/>
    </source>
</evidence>
<dbReference type="EMBL" id="CAJNIZ010033647">
    <property type="protein sequence ID" value="CAE7546800.1"/>
    <property type="molecule type" value="Genomic_DNA"/>
</dbReference>
<dbReference type="EC" id="3.1.3.48" evidence="2"/>
<feature type="domain" description="Tyrosine-protein phosphatase" evidence="5">
    <location>
        <begin position="1"/>
        <end position="106"/>
    </location>
</feature>
<feature type="non-terminal residue" evidence="7">
    <location>
        <position position="106"/>
    </location>
</feature>
<evidence type="ECO:0000256" key="4">
    <source>
        <dbReference type="ARBA" id="ARBA00022912"/>
    </source>
</evidence>
<feature type="domain" description="Tyrosine specific protein phosphatases" evidence="6">
    <location>
        <begin position="65"/>
        <end position="106"/>
    </location>
</feature>
<feature type="non-terminal residue" evidence="7">
    <location>
        <position position="1"/>
    </location>
</feature>
<dbReference type="Proteomes" id="UP000649617">
    <property type="component" value="Unassembled WGS sequence"/>
</dbReference>
<dbReference type="InterPro" id="IPR000340">
    <property type="entry name" value="Dual-sp_phosphatase_cat-dom"/>
</dbReference>
<dbReference type="InterPro" id="IPR020422">
    <property type="entry name" value="TYR_PHOSPHATASE_DUAL_dom"/>
</dbReference>
<protein>
    <recommendedName>
        <fullName evidence="2">protein-tyrosine-phosphatase</fullName>
        <ecNumber evidence="2">3.1.3.48</ecNumber>
    </recommendedName>
</protein>
<evidence type="ECO:0000313" key="8">
    <source>
        <dbReference type="Proteomes" id="UP000649617"/>
    </source>
</evidence>
<dbReference type="GO" id="GO:0005737">
    <property type="term" value="C:cytoplasm"/>
    <property type="evidence" value="ECO:0007669"/>
    <property type="project" value="TreeGrafter"/>
</dbReference>
<comment type="similarity">
    <text evidence="1">Belongs to the protein-tyrosine phosphatase family. Non-receptor class dual specificity subfamily.</text>
</comment>
<proteinExistence type="inferred from homology"/>
<dbReference type="InterPro" id="IPR029021">
    <property type="entry name" value="Prot-tyrosine_phosphatase-like"/>
</dbReference>
<reference evidence="7" key="1">
    <citation type="submission" date="2021-02" db="EMBL/GenBank/DDBJ databases">
        <authorList>
            <person name="Dougan E. K."/>
            <person name="Rhodes N."/>
            <person name="Thang M."/>
            <person name="Chan C."/>
        </authorList>
    </citation>
    <scope>NUCLEOTIDE SEQUENCE</scope>
</reference>
<dbReference type="AlphaFoldDB" id="A0A812TX87"/>
<sequence>VPRDGRGHLLIGSEEDAGNAELLAVQQITAVLNCTEELPPPERQEMYEKIGIRWHHVLMHDDPTEDLLKALDAARPWLRDALAAGDKVLVHCFVGANRSVAVAVGY</sequence>
<accession>A0A812TX87</accession>